<dbReference type="Proteomes" id="UP000499080">
    <property type="component" value="Unassembled WGS sequence"/>
</dbReference>
<evidence type="ECO:0000313" key="2">
    <source>
        <dbReference type="Proteomes" id="UP000499080"/>
    </source>
</evidence>
<gene>
    <name evidence="1" type="ORF">AVEN_183135_1</name>
</gene>
<comment type="caution">
    <text evidence="1">The sequence shown here is derived from an EMBL/GenBank/DDBJ whole genome shotgun (WGS) entry which is preliminary data.</text>
</comment>
<sequence>MRSIRLVQLINSIRRNTIDYGCPIFSVACKSDRKKLETLYNSALRYATGLPKFIPLPLLYKEADVSPLTRRGHDLGNSIRDETWHISSIPLGCSPINLKKCNAQSIRRK</sequence>
<proteinExistence type="predicted"/>
<dbReference type="EMBL" id="BGPR01013659">
    <property type="protein sequence ID" value="GBN61610.1"/>
    <property type="molecule type" value="Genomic_DNA"/>
</dbReference>
<accession>A0A4Y2QF33</accession>
<keyword evidence="2" id="KW-1185">Reference proteome</keyword>
<evidence type="ECO:0000313" key="1">
    <source>
        <dbReference type="EMBL" id="GBN61610.1"/>
    </source>
</evidence>
<protein>
    <submittedName>
        <fullName evidence="1">Uncharacterized protein</fullName>
    </submittedName>
</protein>
<reference evidence="1 2" key="1">
    <citation type="journal article" date="2019" name="Sci. Rep.">
        <title>Orb-weaving spider Araneus ventricosus genome elucidates the spidroin gene catalogue.</title>
        <authorList>
            <person name="Kono N."/>
            <person name="Nakamura H."/>
            <person name="Ohtoshi R."/>
            <person name="Moran D.A.P."/>
            <person name="Shinohara A."/>
            <person name="Yoshida Y."/>
            <person name="Fujiwara M."/>
            <person name="Mori M."/>
            <person name="Tomita M."/>
            <person name="Arakawa K."/>
        </authorList>
    </citation>
    <scope>NUCLEOTIDE SEQUENCE [LARGE SCALE GENOMIC DNA]</scope>
</reference>
<name>A0A4Y2QF33_ARAVE</name>
<dbReference type="AlphaFoldDB" id="A0A4Y2QF33"/>
<organism evidence="1 2">
    <name type="scientific">Araneus ventricosus</name>
    <name type="common">Orbweaver spider</name>
    <name type="synonym">Epeira ventricosa</name>
    <dbReference type="NCBI Taxonomy" id="182803"/>
    <lineage>
        <taxon>Eukaryota</taxon>
        <taxon>Metazoa</taxon>
        <taxon>Ecdysozoa</taxon>
        <taxon>Arthropoda</taxon>
        <taxon>Chelicerata</taxon>
        <taxon>Arachnida</taxon>
        <taxon>Araneae</taxon>
        <taxon>Araneomorphae</taxon>
        <taxon>Entelegynae</taxon>
        <taxon>Araneoidea</taxon>
        <taxon>Araneidae</taxon>
        <taxon>Araneus</taxon>
    </lineage>
</organism>